<evidence type="ECO:0000259" key="7">
    <source>
        <dbReference type="SMART" id="SM00928"/>
    </source>
</evidence>
<dbReference type="PROSITE" id="PS00645">
    <property type="entry name" value="COMPLEX1_51K_2"/>
    <property type="match status" value="1"/>
</dbReference>
<dbReference type="Gene3D" id="3.40.50.11540">
    <property type="entry name" value="NADH-ubiquinone oxidoreductase 51kDa subunit"/>
    <property type="match status" value="1"/>
</dbReference>
<dbReference type="InterPro" id="IPR011538">
    <property type="entry name" value="Nuo51_FMN-bd"/>
</dbReference>
<dbReference type="FunFam" id="3.40.50.11540:FF:000001">
    <property type="entry name" value="NADH dehydrogenase [ubiquinone] flavoprotein 1, mitochondrial"/>
    <property type="match status" value="1"/>
</dbReference>
<dbReference type="Gene3D" id="3.10.20.600">
    <property type="match status" value="1"/>
</dbReference>
<dbReference type="Gene3D" id="3.40.30.10">
    <property type="entry name" value="Glutaredoxin"/>
    <property type="match status" value="1"/>
</dbReference>
<dbReference type="GO" id="GO:0051539">
    <property type="term" value="F:4 iron, 4 sulfur cluster binding"/>
    <property type="evidence" value="ECO:0007669"/>
    <property type="project" value="UniProtKB-KW"/>
</dbReference>
<feature type="region of interest" description="Disordered" evidence="6">
    <location>
        <begin position="44"/>
        <end position="79"/>
    </location>
</feature>
<feature type="region of interest" description="Disordered" evidence="6">
    <location>
        <begin position="164"/>
        <end position="193"/>
    </location>
</feature>
<keyword evidence="5" id="KW-0411">Iron-sulfur</keyword>
<evidence type="ECO:0000256" key="4">
    <source>
        <dbReference type="ARBA" id="ARBA00023004"/>
    </source>
</evidence>
<protein>
    <submittedName>
        <fullName evidence="8">NADH-quinone oxidoreductase subunit E</fullName>
    </submittedName>
</protein>
<dbReference type="SUPFAM" id="SSF52833">
    <property type="entry name" value="Thioredoxin-like"/>
    <property type="match status" value="1"/>
</dbReference>
<dbReference type="EMBL" id="CP036402">
    <property type="protein sequence ID" value="QBI21360.1"/>
    <property type="molecule type" value="Genomic_DNA"/>
</dbReference>
<dbReference type="AlphaFoldDB" id="A0A411YJE7"/>
<dbReference type="SUPFAM" id="SSF142019">
    <property type="entry name" value="Nqo1 FMN-binding domain-like"/>
    <property type="match status" value="1"/>
</dbReference>
<dbReference type="InterPro" id="IPR036249">
    <property type="entry name" value="Thioredoxin-like_sf"/>
</dbReference>
<gene>
    <name evidence="8" type="ORF">ER308_18495</name>
</gene>
<dbReference type="GO" id="GO:0010181">
    <property type="term" value="F:FMN binding"/>
    <property type="evidence" value="ECO:0007669"/>
    <property type="project" value="InterPro"/>
</dbReference>
<dbReference type="InterPro" id="IPR019554">
    <property type="entry name" value="Soluble_ligand-bd"/>
</dbReference>
<dbReference type="PANTHER" id="PTHR43578">
    <property type="entry name" value="NADH-QUINONE OXIDOREDUCTASE SUBUNIT F"/>
    <property type="match status" value="1"/>
</dbReference>
<dbReference type="SUPFAM" id="SSF140490">
    <property type="entry name" value="Nqo1C-terminal domain-like"/>
    <property type="match status" value="1"/>
</dbReference>
<feature type="region of interest" description="Disordered" evidence="6">
    <location>
        <begin position="669"/>
        <end position="710"/>
    </location>
</feature>
<dbReference type="KEGG" id="erz:ER308_18495"/>
<keyword evidence="2" id="KW-0004">4Fe-4S</keyword>
<dbReference type="Pfam" id="PF01257">
    <property type="entry name" value="2Fe-2S_thioredx"/>
    <property type="match status" value="1"/>
</dbReference>
<evidence type="ECO:0000256" key="3">
    <source>
        <dbReference type="ARBA" id="ARBA00022723"/>
    </source>
</evidence>
<keyword evidence="4" id="KW-0408">Iron</keyword>
<dbReference type="Gene3D" id="1.10.10.1590">
    <property type="entry name" value="NADH-quinone oxidoreductase subunit E"/>
    <property type="match status" value="1"/>
</dbReference>
<reference evidence="8 9" key="1">
    <citation type="submission" date="2019-01" db="EMBL/GenBank/DDBJ databases">
        <title>Egibacter rhizosphaerae EGI 80759T.</title>
        <authorList>
            <person name="Chen D.-D."/>
            <person name="Tian Y."/>
            <person name="Jiao J.-Y."/>
            <person name="Zhang X.-T."/>
            <person name="Zhang Y.-G."/>
            <person name="Zhang Y."/>
            <person name="Xiao M."/>
            <person name="Shu W.-S."/>
            <person name="Li W.-J."/>
        </authorList>
    </citation>
    <scope>NUCLEOTIDE SEQUENCE [LARGE SCALE GENOMIC DNA]</scope>
    <source>
        <strain evidence="8 9">EGI 80759</strain>
    </source>
</reference>
<feature type="domain" description="NADH-ubiquinone oxidoreductase 51kDa subunit iron-sulphur binding" evidence="7">
    <location>
        <begin position="586"/>
        <end position="631"/>
    </location>
</feature>
<dbReference type="GO" id="GO:0046872">
    <property type="term" value="F:metal ion binding"/>
    <property type="evidence" value="ECO:0007669"/>
    <property type="project" value="UniProtKB-KW"/>
</dbReference>
<evidence type="ECO:0000256" key="5">
    <source>
        <dbReference type="ARBA" id="ARBA00023014"/>
    </source>
</evidence>
<evidence type="ECO:0000313" key="8">
    <source>
        <dbReference type="EMBL" id="QBI21360.1"/>
    </source>
</evidence>
<dbReference type="InterPro" id="IPR001949">
    <property type="entry name" value="NADH-UbQ_OxRdtase_51kDa_CS"/>
</dbReference>
<sequence>MDLHLRGATPTPEEKEAVDALLGPPTTRWEDATLAGIPTIVPDADTAARDGHAGSGHGGNGHGGNGQGPADLRTSTAGQAARARRHLLLPALHAVNDAVGWVSEGALEYICGRLTVPPAEAYGVATFYALFSVTPRPPRIAHVCEDLACRAGGADDLIADLEEAYGPPGPPSDVRHGEAAASGADVDDGAPTDGVMWERSPCLGLCERAPAVWLQRAGEDDAVCAPADVETVARGLAGEDRPAPSVIASVPQVAVDGPPRPEVGLRFLARVGRVDPTDLDAYRAAGGYQALRTAVGLGPRGALREVKDSALAGRGGAAFPLGIKWEAVASAPEHPHYVVANADESEPGTFKDRVLMEEDPFAVVESMTLAGFVTGSELGYVYLRGEYPLAHARLEHAIEQARERGFLGRDVMGEGFAFDLEIRRGGAAYICGEETALLESIEGKRGEPRQKPPFPTQVGLFAKPTAINNIETLVAGLHVLTDGGPGYASIGTDQSTGTKLFCVSGSVRHPGLYEVTFGATVREVLDLAGGVPGERSLQAVLLGGAAGTFLRPDQLDTPLTFEGTKAIGQALGSGVVMAFDESVDLLGMLGRVAAFFRDESCGQCVPCRVGTVRQEESLARIADGADPAAELELLDDVAQVMADASICGLGHTAPSALRSALSQGLLPFASSGGGTSGGGTSDGGGASSGGGTSEGETSEGETSEGAGRGR</sequence>
<evidence type="ECO:0000256" key="1">
    <source>
        <dbReference type="ARBA" id="ARBA00007523"/>
    </source>
</evidence>
<dbReference type="InterPro" id="IPR037207">
    <property type="entry name" value="Nuop51_4Fe4S-bd_sf"/>
</dbReference>
<comment type="similarity">
    <text evidence="1">Belongs to the complex I 51 kDa subunit family.</text>
</comment>
<dbReference type="PANTHER" id="PTHR43578:SF3">
    <property type="entry name" value="NADH-QUINONE OXIDOREDUCTASE SUBUNIT F"/>
    <property type="match status" value="1"/>
</dbReference>
<dbReference type="GO" id="GO:0008137">
    <property type="term" value="F:NADH dehydrogenase (ubiquinone) activity"/>
    <property type="evidence" value="ECO:0007669"/>
    <property type="project" value="InterPro"/>
</dbReference>
<dbReference type="InterPro" id="IPR037225">
    <property type="entry name" value="Nuo51_FMN-bd_sf"/>
</dbReference>
<name>A0A411YJE7_9ACTN</name>
<dbReference type="Pfam" id="PF01512">
    <property type="entry name" value="Complex1_51K"/>
    <property type="match status" value="1"/>
</dbReference>
<keyword evidence="9" id="KW-1185">Reference proteome</keyword>
<dbReference type="Pfam" id="PF10531">
    <property type="entry name" value="SLBB"/>
    <property type="match status" value="1"/>
</dbReference>
<dbReference type="OrthoDB" id="9805533at2"/>
<dbReference type="Proteomes" id="UP000291469">
    <property type="component" value="Chromosome"/>
</dbReference>
<organism evidence="8 9">
    <name type="scientific">Egibacter rhizosphaerae</name>
    <dbReference type="NCBI Taxonomy" id="1670831"/>
    <lineage>
        <taxon>Bacteria</taxon>
        <taxon>Bacillati</taxon>
        <taxon>Actinomycetota</taxon>
        <taxon>Nitriliruptoria</taxon>
        <taxon>Egibacterales</taxon>
        <taxon>Egibacteraceae</taxon>
        <taxon>Egibacter</taxon>
    </lineage>
</organism>
<accession>A0A411YJE7</accession>
<dbReference type="Pfam" id="PF10589">
    <property type="entry name" value="NADH_4Fe-4S"/>
    <property type="match status" value="1"/>
</dbReference>
<dbReference type="RefSeq" id="WP_131156353.1">
    <property type="nucleotide sequence ID" value="NZ_CP036402.1"/>
</dbReference>
<feature type="compositionally biased region" description="Gly residues" evidence="6">
    <location>
        <begin position="671"/>
        <end position="693"/>
    </location>
</feature>
<dbReference type="InterPro" id="IPR019575">
    <property type="entry name" value="Nuop51_4Fe4S-bd"/>
</dbReference>
<keyword evidence="3" id="KW-0479">Metal-binding</keyword>
<evidence type="ECO:0000256" key="6">
    <source>
        <dbReference type="SAM" id="MobiDB-lite"/>
    </source>
</evidence>
<dbReference type="SMART" id="SM00928">
    <property type="entry name" value="NADH_4Fe-4S"/>
    <property type="match status" value="1"/>
</dbReference>
<dbReference type="Gene3D" id="6.10.250.1450">
    <property type="match status" value="1"/>
</dbReference>
<dbReference type="InterPro" id="IPR041921">
    <property type="entry name" value="NuoE_N"/>
</dbReference>
<proteinExistence type="inferred from homology"/>
<dbReference type="SUPFAM" id="SSF142984">
    <property type="entry name" value="Nqo1 middle domain-like"/>
    <property type="match status" value="1"/>
</dbReference>
<feature type="compositionally biased region" description="Gly residues" evidence="6">
    <location>
        <begin position="53"/>
        <end position="67"/>
    </location>
</feature>
<dbReference type="Gene3D" id="1.20.1440.230">
    <property type="entry name" value="NADH-ubiquinone oxidoreductase 51kDa subunit, iron-sulphur binding domain"/>
    <property type="match status" value="1"/>
</dbReference>
<evidence type="ECO:0000313" key="9">
    <source>
        <dbReference type="Proteomes" id="UP000291469"/>
    </source>
</evidence>
<evidence type="ECO:0000256" key="2">
    <source>
        <dbReference type="ARBA" id="ARBA00022485"/>
    </source>
</evidence>
<dbReference type="InterPro" id="IPR042128">
    <property type="entry name" value="NuoE_dom"/>
</dbReference>
<dbReference type="CDD" id="cd03064">
    <property type="entry name" value="TRX_Fd_NuoE"/>
    <property type="match status" value="1"/>
</dbReference>